<organism evidence="3">
    <name type="scientific">Neobodo designis</name>
    <name type="common">Flagellated protozoan</name>
    <name type="synonym">Bodo designis</name>
    <dbReference type="NCBI Taxonomy" id="312471"/>
    <lineage>
        <taxon>Eukaryota</taxon>
        <taxon>Discoba</taxon>
        <taxon>Euglenozoa</taxon>
        <taxon>Kinetoplastea</taxon>
        <taxon>Metakinetoplastina</taxon>
        <taxon>Neobodonida</taxon>
        <taxon>Neobodo</taxon>
    </lineage>
</organism>
<sequence>MADDQWTIRVRLPNASAPKAFSVRAGDPVSVLEALVSSDPAVASSAAHGVTIMCGIPPKILGADATISSVLKNNEIAIARIRGASDVVSRAAPGESMLPSSDGKVIEVRSAAELKSLVAARPKVVVDFYADWCGPCKMIAPELDRLAKENPHVKVIKIDVDAEEDLAQALGIEAMPTFIKFIGGDKKDVVQGANKAALAGLFKP</sequence>
<dbReference type="PROSITE" id="PS00194">
    <property type="entry name" value="THIOREDOXIN_1"/>
    <property type="match status" value="1"/>
</dbReference>
<dbReference type="Gene3D" id="3.40.30.10">
    <property type="entry name" value="Glutaredoxin"/>
    <property type="match status" value="1"/>
</dbReference>
<evidence type="ECO:0000313" key="3">
    <source>
        <dbReference type="EMBL" id="CAD9148152.1"/>
    </source>
</evidence>
<accession>A0A7S1QTT2</accession>
<evidence type="ECO:0000256" key="1">
    <source>
        <dbReference type="ARBA" id="ARBA00023157"/>
    </source>
</evidence>
<dbReference type="Pfam" id="PF00085">
    <property type="entry name" value="Thioredoxin"/>
    <property type="match status" value="1"/>
</dbReference>
<dbReference type="InterPro" id="IPR017937">
    <property type="entry name" value="Thioredoxin_CS"/>
</dbReference>
<evidence type="ECO:0000259" key="2">
    <source>
        <dbReference type="PROSITE" id="PS51352"/>
    </source>
</evidence>
<dbReference type="PANTHER" id="PTHR46115">
    <property type="entry name" value="THIOREDOXIN-LIKE PROTEIN 1"/>
    <property type="match status" value="1"/>
</dbReference>
<dbReference type="InterPro" id="IPR013766">
    <property type="entry name" value="Thioredoxin_domain"/>
</dbReference>
<keyword evidence="1" id="KW-1015">Disulfide bond</keyword>
<protein>
    <recommendedName>
        <fullName evidence="2">Thioredoxin domain-containing protein</fullName>
    </recommendedName>
</protein>
<feature type="domain" description="Thioredoxin" evidence="2">
    <location>
        <begin position="86"/>
        <end position="204"/>
    </location>
</feature>
<dbReference type="CDD" id="cd02947">
    <property type="entry name" value="TRX_family"/>
    <property type="match status" value="1"/>
</dbReference>
<reference evidence="3" key="1">
    <citation type="submission" date="2021-01" db="EMBL/GenBank/DDBJ databases">
        <authorList>
            <person name="Corre E."/>
            <person name="Pelletier E."/>
            <person name="Niang G."/>
            <person name="Scheremetjew M."/>
            <person name="Finn R."/>
            <person name="Kale V."/>
            <person name="Holt S."/>
            <person name="Cochrane G."/>
            <person name="Meng A."/>
            <person name="Brown T."/>
            <person name="Cohen L."/>
        </authorList>
    </citation>
    <scope>NUCLEOTIDE SEQUENCE</scope>
    <source>
        <strain evidence="3">CCAP 1951/1</strain>
    </source>
</reference>
<dbReference type="PROSITE" id="PS51352">
    <property type="entry name" value="THIOREDOXIN_2"/>
    <property type="match status" value="1"/>
</dbReference>
<dbReference type="AlphaFoldDB" id="A0A7S1QTT2"/>
<dbReference type="SUPFAM" id="SSF52833">
    <property type="entry name" value="Thioredoxin-like"/>
    <property type="match status" value="1"/>
</dbReference>
<proteinExistence type="predicted"/>
<gene>
    <name evidence="3" type="ORF">NDES1114_LOCUS31338</name>
</gene>
<name>A0A7S1QTT2_NEODS</name>
<dbReference type="InterPro" id="IPR036249">
    <property type="entry name" value="Thioredoxin-like_sf"/>
</dbReference>
<dbReference type="EMBL" id="HBGF01046832">
    <property type="protein sequence ID" value="CAD9148152.1"/>
    <property type="molecule type" value="Transcribed_RNA"/>
</dbReference>
<dbReference type="PRINTS" id="PR00421">
    <property type="entry name" value="THIOREDOXIN"/>
</dbReference>